<organism evidence="2 3">
    <name type="scientific">Marasmiellus scandens</name>
    <dbReference type="NCBI Taxonomy" id="2682957"/>
    <lineage>
        <taxon>Eukaryota</taxon>
        <taxon>Fungi</taxon>
        <taxon>Dikarya</taxon>
        <taxon>Basidiomycota</taxon>
        <taxon>Agaricomycotina</taxon>
        <taxon>Agaricomycetes</taxon>
        <taxon>Agaricomycetidae</taxon>
        <taxon>Agaricales</taxon>
        <taxon>Marasmiineae</taxon>
        <taxon>Omphalotaceae</taxon>
        <taxon>Marasmiellus</taxon>
    </lineage>
</organism>
<feature type="compositionally biased region" description="Low complexity" evidence="1">
    <location>
        <begin position="216"/>
        <end position="225"/>
    </location>
</feature>
<feature type="region of interest" description="Disordered" evidence="1">
    <location>
        <begin position="343"/>
        <end position="370"/>
    </location>
</feature>
<feature type="compositionally biased region" description="Basic and acidic residues" evidence="1">
    <location>
        <begin position="829"/>
        <end position="838"/>
    </location>
</feature>
<feature type="compositionally biased region" description="Polar residues" evidence="1">
    <location>
        <begin position="60"/>
        <end position="74"/>
    </location>
</feature>
<feature type="compositionally biased region" description="Polar residues" evidence="1">
    <location>
        <begin position="587"/>
        <end position="596"/>
    </location>
</feature>
<feature type="compositionally biased region" description="Pro residues" evidence="1">
    <location>
        <begin position="1078"/>
        <end position="1088"/>
    </location>
</feature>
<feature type="compositionally biased region" description="Polar residues" evidence="1">
    <location>
        <begin position="226"/>
        <end position="251"/>
    </location>
</feature>
<feature type="region of interest" description="Disordered" evidence="1">
    <location>
        <begin position="1"/>
        <end position="34"/>
    </location>
</feature>
<evidence type="ECO:0000256" key="1">
    <source>
        <dbReference type="SAM" id="MobiDB-lite"/>
    </source>
</evidence>
<feature type="compositionally biased region" description="Basic and acidic residues" evidence="1">
    <location>
        <begin position="1147"/>
        <end position="1161"/>
    </location>
</feature>
<keyword evidence="3" id="KW-1185">Reference proteome</keyword>
<feature type="compositionally biased region" description="Low complexity" evidence="1">
    <location>
        <begin position="15"/>
        <end position="27"/>
    </location>
</feature>
<dbReference type="Proteomes" id="UP001498398">
    <property type="component" value="Unassembled WGS sequence"/>
</dbReference>
<feature type="compositionally biased region" description="Polar residues" evidence="1">
    <location>
        <begin position="1095"/>
        <end position="1146"/>
    </location>
</feature>
<feature type="compositionally biased region" description="Low complexity" evidence="1">
    <location>
        <begin position="81"/>
        <end position="90"/>
    </location>
</feature>
<feature type="compositionally biased region" description="Acidic residues" evidence="1">
    <location>
        <begin position="621"/>
        <end position="637"/>
    </location>
</feature>
<feature type="compositionally biased region" description="Acidic residues" evidence="1">
    <location>
        <begin position="408"/>
        <end position="434"/>
    </location>
</feature>
<feature type="compositionally biased region" description="Polar residues" evidence="1">
    <location>
        <begin position="556"/>
        <end position="570"/>
    </location>
</feature>
<feature type="compositionally biased region" description="Basic and acidic residues" evidence="1">
    <location>
        <begin position="862"/>
        <end position="871"/>
    </location>
</feature>
<gene>
    <name evidence="2" type="ORF">VKT23_005270</name>
</gene>
<feature type="compositionally biased region" description="Low complexity" evidence="1">
    <location>
        <begin position="894"/>
        <end position="903"/>
    </location>
</feature>
<feature type="compositionally biased region" description="Low complexity" evidence="1">
    <location>
        <begin position="734"/>
        <end position="748"/>
    </location>
</feature>
<feature type="compositionally biased region" description="Acidic residues" evidence="1">
    <location>
        <begin position="491"/>
        <end position="506"/>
    </location>
</feature>
<feature type="region of interest" description="Disordered" evidence="1">
    <location>
        <begin position="796"/>
        <end position="946"/>
    </location>
</feature>
<feature type="compositionally biased region" description="Polar residues" evidence="1">
    <location>
        <begin position="279"/>
        <end position="290"/>
    </location>
</feature>
<feature type="region of interest" description="Disordered" evidence="1">
    <location>
        <begin position="675"/>
        <end position="753"/>
    </location>
</feature>
<feature type="compositionally biased region" description="Basic and acidic residues" evidence="1">
    <location>
        <begin position="458"/>
        <end position="470"/>
    </location>
</feature>
<dbReference type="EMBL" id="JBANRG010000006">
    <property type="protein sequence ID" value="KAK7465291.1"/>
    <property type="molecule type" value="Genomic_DNA"/>
</dbReference>
<feature type="region of interest" description="Disordered" evidence="1">
    <location>
        <begin position="973"/>
        <end position="1189"/>
    </location>
</feature>
<sequence>MSKDDLSLLDTTRETLSSPTTATLSPTWAPPKSPLPPHRLAKLANALGVSTPLPAVHNYASPTSPSFNQNSLTTPDLYRRSPSPSVGSTFSSYQPSSSKYLLHVIPPLHLPHESDSLDSSVLIPPPPTASGYHTQFRRGTLVPVHSTLQSQLVAIAKEYALPSTAGLVLYLVSNPKSSQSSSEDVLDEPGPRLSEEIWKHLWTRVLKAEREEGMNGLMGLSMGMGTQSTPHLPQEGSSGQLRTLLSNSRNNSTTAFPYPSPSSPSSASVSRSNSRTTAPSLNSPTNTPDTSVPEEDLVRSNSLDLPGLNSPSIIPILAKVEFDIDKKKAGWYAPWLRSRTLNHAKRVQNRQPGADDVSESGEGSDKKPPLQLRLRMQTASPVSFLSSSAESVHPADELNAEYARLQDEQENEKDENEDEDEDEDDESNNDDDDETARVMSTGKDPLADVFGSDADTWADMRDLEGSKQRTNDPNVVDLALTGGDLASLPEPGEEEESLPVESELDEVQGIMDRMAGSHGSHGSQELLGGIHRSHVPPPLVLHPPNATGNELDIPSPLTSNSGASPDSRVSTYLPYLKGTPPAAESPNAKQVTNQAENEIEDDDVVRERSPQDEKRVGGVFDDLDLGLEPSLTEDFDDNGIPNDHRRSQYIFSAQLDEIERNLNQLSPRALKIDLEDDPEPSPLNAAFLDVPAKKSADASPPTQKRVAFEETNSDGAPRQWPAVPYSQLNEEAMPGSSSVAVPGSSSPPRLAVNGVTTAAPKSFVVKSNGEMSAERKKALEDELNFPFLNAKHVSSESPIIPLSPDPFGRFPSASITPEPGHSRSASRQSHHDTVEPLKARQRQAPLEASPDARMSRFSADSVKGEAEDKKPTGRTNILSTKSIRKLWRRSNSKSVSVTPTEKVPVPPKTSMDSLNPPPTPGLPPGRMSPTGVPSRPPRPSEEDMDIPDIPEQMAIPLHPASGRPAPMPIMAAQMHQSRSKSALDHLHFDQESPYPTARRSPAPPPVTQESFVPGDSHRTSVRKSILKWKAAAAAGKGEAKDNSDTPVTRPERTTSSTAVRSRRPSVASFTSSRQSQTSPPPDIPPSPQIPEQFLKNGSGQHLRTGSHATHPTSSSMDSRVDSLMSSAPQTQSSMTTARSSSPLGSTKSRESEEGSDARPSIDESQFEIVSPRMGAQQLSYPYHGLDVRS</sequence>
<name>A0ABR1JQB9_9AGAR</name>
<feature type="region of interest" description="Disordered" evidence="1">
    <location>
        <begin position="216"/>
        <end position="295"/>
    </location>
</feature>
<evidence type="ECO:0000313" key="3">
    <source>
        <dbReference type="Proteomes" id="UP001498398"/>
    </source>
</evidence>
<comment type="caution">
    <text evidence="2">The sequence shown here is derived from an EMBL/GenBank/DDBJ whole genome shotgun (WGS) entry which is preliminary data.</text>
</comment>
<evidence type="ECO:0000313" key="2">
    <source>
        <dbReference type="EMBL" id="KAK7465291.1"/>
    </source>
</evidence>
<feature type="compositionally biased region" description="Basic and acidic residues" evidence="1">
    <location>
        <begin position="605"/>
        <end position="616"/>
    </location>
</feature>
<reference evidence="2 3" key="1">
    <citation type="submission" date="2024-01" db="EMBL/GenBank/DDBJ databases">
        <title>A draft genome for the cacao thread blight pathogen Marasmiellus scandens.</title>
        <authorList>
            <person name="Baruah I.K."/>
            <person name="Leung J."/>
            <person name="Bukari Y."/>
            <person name="Amoako-Attah I."/>
            <person name="Meinhardt L.W."/>
            <person name="Bailey B.A."/>
            <person name="Cohen S.P."/>
        </authorList>
    </citation>
    <scope>NUCLEOTIDE SEQUENCE [LARGE SCALE GENOMIC DNA]</scope>
    <source>
        <strain evidence="2 3">GH-19</strain>
    </source>
</reference>
<feature type="region of interest" description="Disordered" evidence="1">
    <location>
        <begin position="60"/>
        <end position="90"/>
    </location>
</feature>
<feature type="compositionally biased region" description="Low complexity" evidence="1">
    <location>
        <begin position="1027"/>
        <end position="1036"/>
    </location>
</feature>
<protein>
    <submittedName>
        <fullName evidence="2">Uncharacterized protein</fullName>
    </submittedName>
</protein>
<feature type="compositionally biased region" description="Basic residues" evidence="1">
    <location>
        <begin position="882"/>
        <end position="891"/>
    </location>
</feature>
<feature type="compositionally biased region" description="Low complexity" evidence="1">
    <location>
        <begin position="252"/>
        <end position="278"/>
    </location>
</feature>
<feature type="compositionally biased region" description="Low complexity" evidence="1">
    <location>
        <begin position="1053"/>
        <end position="1077"/>
    </location>
</feature>
<feature type="region of interest" description="Disordered" evidence="1">
    <location>
        <begin position="385"/>
        <end position="642"/>
    </location>
</feature>
<feature type="compositionally biased region" description="Basic and acidic residues" evidence="1">
    <location>
        <begin position="981"/>
        <end position="990"/>
    </location>
</feature>
<accession>A0ABR1JQB9</accession>
<proteinExistence type="predicted"/>